<name>A0A364NZE5_9PROT</name>
<evidence type="ECO:0000313" key="1">
    <source>
        <dbReference type="EMBL" id="RAU22451.1"/>
    </source>
</evidence>
<reference evidence="1 2" key="1">
    <citation type="submission" date="2017-11" db="EMBL/GenBank/DDBJ databases">
        <title>Draft genome sequence of magnetotactic bacterium Magnetospirillum kuznetsovii LBB-42.</title>
        <authorList>
            <person name="Grouzdev D.S."/>
            <person name="Rysina M.S."/>
            <person name="Baslerov R.V."/>
            <person name="Koziaeva V."/>
        </authorList>
    </citation>
    <scope>NUCLEOTIDE SEQUENCE [LARGE SCALE GENOMIC DNA]</scope>
    <source>
        <strain evidence="1 2">LBB-42</strain>
    </source>
</reference>
<organism evidence="1 2">
    <name type="scientific">Paramagnetospirillum kuznetsovii</name>
    <dbReference type="NCBI Taxonomy" id="2053833"/>
    <lineage>
        <taxon>Bacteria</taxon>
        <taxon>Pseudomonadati</taxon>
        <taxon>Pseudomonadota</taxon>
        <taxon>Alphaproteobacteria</taxon>
        <taxon>Rhodospirillales</taxon>
        <taxon>Magnetospirillaceae</taxon>
        <taxon>Paramagnetospirillum</taxon>
    </lineage>
</organism>
<evidence type="ECO:0000313" key="2">
    <source>
        <dbReference type="Proteomes" id="UP000251075"/>
    </source>
</evidence>
<proteinExistence type="predicted"/>
<accession>A0A364NZE5</accession>
<sequence>MDDVIRIRIDTTRAVEAFLTLLVEQAAEGETRAPANPAATAIWRELAPFRLVEYAYVDDGVGTIVGAYLGFPDGELYAAGDDIPETAVTDMVKGCEHSVTDLPPIYVYVVLERPVGREAIDAFLTELSSHVGHALTAVVPGSDGQLKVRFYDSEGARGFAREGDRHLSKAAVLERFATHSQRSDGRAYAALTYAYAKQVLEFASAQDRDEFIAWSRSLCDWIFAHGGDSAQLGFPEVTRPAEAAPVPEEDRVTARMEAPGAFENGEAWNCFATDASPTDEVVARSYWAYVRRTIDEGRAGTVY</sequence>
<dbReference type="Proteomes" id="UP000251075">
    <property type="component" value="Unassembled WGS sequence"/>
</dbReference>
<dbReference type="AlphaFoldDB" id="A0A364NZE5"/>
<keyword evidence="2" id="KW-1185">Reference proteome</keyword>
<comment type="caution">
    <text evidence="1">The sequence shown here is derived from an EMBL/GenBank/DDBJ whole genome shotgun (WGS) entry which is preliminary data.</text>
</comment>
<gene>
    <name evidence="1" type="ORF">CU669_07030</name>
</gene>
<protein>
    <submittedName>
        <fullName evidence="1">Uncharacterized protein</fullName>
    </submittedName>
</protein>
<dbReference type="EMBL" id="PGTO01000004">
    <property type="protein sequence ID" value="RAU22451.1"/>
    <property type="molecule type" value="Genomic_DNA"/>
</dbReference>